<dbReference type="Proteomes" id="UP000676565">
    <property type="component" value="Unassembled WGS sequence"/>
</dbReference>
<reference evidence="1 2" key="1">
    <citation type="submission" date="2021-04" db="EMBL/GenBank/DDBJ databases">
        <authorList>
            <person name="Ivanova A."/>
        </authorList>
    </citation>
    <scope>NUCLEOTIDE SEQUENCE [LARGE SCALE GENOMIC DNA]</scope>
    <source>
        <strain evidence="1 2">G18</strain>
    </source>
</reference>
<proteinExistence type="predicted"/>
<dbReference type="RefSeq" id="WP_210660327.1">
    <property type="nucleotide sequence ID" value="NZ_JAGKQQ010000001.1"/>
</dbReference>
<dbReference type="Gene3D" id="1.10.30.50">
    <property type="match status" value="1"/>
</dbReference>
<accession>A0ABS5C0T8</accession>
<comment type="caution">
    <text evidence="1">The sequence shown here is derived from an EMBL/GenBank/DDBJ whole genome shotgun (WGS) entry which is preliminary data.</text>
</comment>
<evidence type="ECO:0000313" key="2">
    <source>
        <dbReference type="Proteomes" id="UP000676565"/>
    </source>
</evidence>
<evidence type="ECO:0000313" key="1">
    <source>
        <dbReference type="EMBL" id="MBP3959611.1"/>
    </source>
</evidence>
<gene>
    <name evidence="1" type="ORF">J8F10_30570</name>
</gene>
<protein>
    <recommendedName>
        <fullName evidence="3">TIGR02646 family protein</fullName>
    </recommendedName>
</protein>
<evidence type="ECO:0008006" key="3">
    <source>
        <dbReference type="Google" id="ProtNLM"/>
    </source>
</evidence>
<dbReference type="EMBL" id="JAGKQQ010000001">
    <property type="protein sequence ID" value="MBP3959611.1"/>
    <property type="molecule type" value="Genomic_DNA"/>
</dbReference>
<keyword evidence="2" id="KW-1185">Reference proteome</keyword>
<name>A0ABS5C0T8_9BACT</name>
<organism evidence="1 2">
    <name type="scientific">Gemmata palustris</name>
    <dbReference type="NCBI Taxonomy" id="2822762"/>
    <lineage>
        <taxon>Bacteria</taxon>
        <taxon>Pseudomonadati</taxon>
        <taxon>Planctomycetota</taxon>
        <taxon>Planctomycetia</taxon>
        <taxon>Gemmatales</taxon>
        <taxon>Gemmataceae</taxon>
        <taxon>Gemmata</taxon>
    </lineage>
</organism>
<sequence length="257" mass="29494">MIRVVKLVAPPPVLASRGATQRQHHCDEYDAAKDDFRSGARTFTFADAIYAAEEVKDILRTAQHSKCAFCESHFTHTGYGDIEHFRPKGAYKQREADTLKYPGYYWLAYEWLNLFYSCQLCNQRFKRNLFPLKDGRSRARSHNHNLANEEPLLIDPATHNPPDYIGFREEYAFAVKGCREGEATIDVLGLNREELAENRRKRLQDLEALVRLCVLLRQEVTTNPALISELQLWEGQLQAKQQDAAEYAAMARAFLGP</sequence>